<keyword evidence="1" id="KW-0812">Transmembrane</keyword>
<dbReference type="Proteomes" id="UP000503540">
    <property type="component" value="Chromosome"/>
</dbReference>
<evidence type="ECO:0000313" key="2">
    <source>
        <dbReference type="EMBL" id="QIS10359.1"/>
    </source>
</evidence>
<reference evidence="2 3" key="1">
    <citation type="journal article" date="2019" name="ACS Chem. Biol.">
        <title>Identification and Mobilization of a Cryptic Antibiotic Biosynthesis Gene Locus from a Human-Pathogenic Nocardia Isolate.</title>
        <authorList>
            <person name="Herisse M."/>
            <person name="Ishida K."/>
            <person name="Porter J.L."/>
            <person name="Howden B."/>
            <person name="Hertweck C."/>
            <person name="Stinear T.P."/>
            <person name="Pidot S.J."/>
        </authorList>
    </citation>
    <scope>NUCLEOTIDE SEQUENCE [LARGE SCALE GENOMIC DNA]</scope>
    <source>
        <strain evidence="2 3">AUSMDU00012717</strain>
    </source>
</reference>
<sequence>MGAVLAFLGGLIAAVIGVYDAFQDPGATPTCDGKPMVPHTECVEYKNGQRVSVTSYEQAVKDQHDSRDKGIGMLEVAGGLLVGSVVVFFGSARIGERLLKTAEPQPAPLPAPQLPTAATKEMPALAKPALAPTKQLPAIATHDDYRQLLTMVMGNPTTADRLIEYERRKSPTADRDTLITSAIEQLRRDRERQG</sequence>
<keyword evidence="1" id="KW-1133">Transmembrane helix</keyword>
<feature type="transmembrane region" description="Helical" evidence="1">
    <location>
        <begin position="71"/>
        <end position="90"/>
    </location>
</feature>
<evidence type="ECO:0000256" key="1">
    <source>
        <dbReference type="SAM" id="Phobius"/>
    </source>
</evidence>
<organism evidence="2 3">
    <name type="scientific">Nocardia arthritidis</name>
    <dbReference type="NCBI Taxonomy" id="228602"/>
    <lineage>
        <taxon>Bacteria</taxon>
        <taxon>Bacillati</taxon>
        <taxon>Actinomycetota</taxon>
        <taxon>Actinomycetes</taxon>
        <taxon>Mycobacteriales</taxon>
        <taxon>Nocardiaceae</taxon>
        <taxon>Nocardia</taxon>
    </lineage>
</organism>
<evidence type="ECO:0000313" key="3">
    <source>
        <dbReference type="Proteomes" id="UP000503540"/>
    </source>
</evidence>
<dbReference type="RefSeq" id="WP_167473351.1">
    <property type="nucleotide sequence ID" value="NZ_CP046172.1"/>
</dbReference>
<protein>
    <submittedName>
        <fullName evidence="2">Uncharacterized protein</fullName>
    </submittedName>
</protein>
<dbReference type="EMBL" id="CP046172">
    <property type="protein sequence ID" value="QIS10359.1"/>
    <property type="molecule type" value="Genomic_DNA"/>
</dbReference>
<gene>
    <name evidence="2" type="ORF">F5544_12340</name>
</gene>
<dbReference type="AlphaFoldDB" id="A0A6G9YAV2"/>
<accession>A0A6G9YAV2</accession>
<name>A0A6G9YAV2_9NOCA</name>
<proteinExistence type="predicted"/>
<keyword evidence="3" id="KW-1185">Reference proteome</keyword>
<dbReference type="KEGG" id="nah:F5544_12340"/>
<keyword evidence="1" id="KW-0472">Membrane</keyword>